<name>A0ABW7WCK7_9NOCA</name>
<accession>A0ABW7WCK7</accession>
<dbReference type="RefSeq" id="WP_396945447.1">
    <property type="nucleotide sequence ID" value="NZ_JBIRXV010000001.1"/>
</dbReference>
<protein>
    <submittedName>
        <fullName evidence="1">Uncharacterized protein</fullName>
    </submittedName>
</protein>
<sequence>MDPIVMAAGTALVSVMATDAWARARDVVVGWWRRVRPDHAEQVGMELEQLRADAVAARGNGDTATEEALAGMWRLRLHRLVTENPGLRGELERLLRNDLTPLLNAGDQSTVAAITQTANVKGKNNTTVQAGRDATATPHLE</sequence>
<gene>
    <name evidence="1" type="ORF">ACH47G_05400</name>
</gene>
<reference evidence="1 2" key="1">
    <citation type="submission" date="2024-10" db="EMBL/GenBank/DDBJ databases">
        <title>The Natural Products Discovery Center: Release of the First 8490 Sequenced Strains for Exploring Actinobacteria Biosynthetic Diversity.</title>
        <authorList>
            <person name="Kalkreuter E."/>
            <person name="Kautsar S.A."/>
            <person name="Yang D."/>
            <person name="Bader C.D."/>
            <person name="Teijaro C.N."/>
            <person name="Fluegel L."/>
            <person name="Davis C.M."/>
            <person name="Simpson J.R."/>
            <person name="Lauterbach L."/>
            <person name="Steele A.D."/>
            <person name="Gui C."/>
            <person name="Meng S."/>
            <person name="Li G."/>
            <person name="Viehrig K."/>
            <person name="Ye F."/>
            <person name="Su P."/>
            <person name="Kiefer A.F."/>
            <person name="Nichols A."/>
            <person name="Cepeda A.J."/>
            <person name="Yan W."/>
            <person name="Fan B."/>
            <person name="Jiang Y."/>
            <person name="Adhikari A."/>
            <person name="Zheng C.-J."/>
            <person name="Schuster L."/>
            <person name="Cowan T.M."/>
            <person name="Smanski M.J."/>
            <person name="Chevrette M.G."/>
            <person name="De Carvalho L.P.S."/>
            <person name="Shen B."/>
        </authorList>
    </citation>
    <scope>NUCLEOTIDE SEQUENCE [LARGE SCALE GENOMIC DNA]</scope>
    <source>
        <strain evidence="1 2">NPDC019626</strain>
    </source>
</reference>
<comment type="caution">
    <text evidence="1">The sequence shown here is derived from an EMBL/GenBank/DDBJ whole genome shotgun (WGS) entry which is preliminary data.</text>
</comment>
<organism evidence="1 2">
    <name type="scientific">Nocardia beijingensis</name>
    <dbReference type="NCBI Taxonomy" id="95162"/>
    <lineage>
        <taxon>Bacteria</taxon>
        <taxon>Bacillati</taxon>
        <taxon>Actinomycetota</taxon>
        <taxon>Actinomycetes</taxon>
        <taxon>Mycobacteriales</taxon>
        <taxon>Nocardiaceae</taxon>
        <taxon>Nocardia</taxon>
    </lineage>
</organism>
<evidence type="ECO:0000313" key="2">
    <source>
        <dbReference type="Proteomes" id="UP001611450"/>
    </source>
</evidence>
<evidence type="ECO:0000313" key="1">
    <source>
        <dbReference type="EMBL" id="MFI2319906.1"/>
    </source>
</evidence>
<proteinExistence type="predicted"/>
<dbReference type="Proteomes" id="UP001611450">
    <property type="component" value="Unassembled WGS sequence"/>
</dbReference>
<keyword evidence="2" id="KW-1185">Reference proteome</keyword>
<dbReference type="EMBL" id="JBIRXV010000001">
    <property type="protein sequence ID" value="MFI2319906.1"/>
    <property type="molecule type" value="Genomic_DNA"/>
</dbReference>